<dbReference type="Proteomes" id="UP001271007">
    <property type="component" value="Unassembled WGS sequence"/>
</dbReference>
<gene>
    <name evidence="3" type="ORF">LTR09_000193</name>
</gene>
<name>A0AAJ0GJC5_9PEZI</name>
<evidence type="ECO:0000313" key="3">
    <source>
        <dbReference type="EMBL" id="KAK3058628.1"/>
    </source>
</evidence>
<dbReference type="GO" id="GO:0016787">
    <property type="term" value="F:hydrolase activity"/>
    <property type="evidence" value="ECO:0007669"/>
    <property type="project" value="UniProtKB-KW"/>
</dbReference>
<accession>A0AAJ0GJC5</accession>
<feature type="domain" description="Alpha/beta hydrolase fold-3" evidence="2">
    <location>
        <begin position="99"/>
        <end position="329"/>
    </location>
</feature>
<dbReference type="Gene3D" id="3.40.50.1820">
    <property type="entry name" value="alpha/beta hydrolase"/>
    <property type="match status" value="1"/>
</dbReference>
<sequence>MTMEFTTLTREQILDLAKPTEEYARLRKDFNFELDWDDDEEALYTLRQFVSLQESADVKDAEVDEETQHATAEDGTKLLLRVFRSTHRSQAQEPASPLIVLFYGGGYVLGNPVMMAKLARSLVKRFNAVVVAPTYRLAPEYHFPTGVNDGWDAIRWIAEHATTTLKADPVKGFVIGGISAGGNIANVSTHLARDSDLQPPITGSWLSVPSVRLAPQLAAKLPQKYHDRLLSEGQEEEIDSPTLPPGMRKLIDRSNKRDPNSRLASPMIWPPASGIETGEYGHKGMPRTYSQVCGADTGRDGLLVYDDMLKADGVPTRLDVYPGLPHAFWHPFKQLPEAKRWEQDTLDGFAWLLQK</sequence>
<dbReference type="InterPro" id="IPR013094">
    <property type="entry name" value="AB_hydrolase_3"/>
</dbReference>
<comment type="caution">
    <text evidence="3">The sequence shown here is derived from an EMBL/GenBank/DDBJ whole genome shotgun (WGS) entry which is preliminary data.</text>
</comment>
<dbReference type="InterPro" id="IPR050300">
    <property type="entry name" value="GDXG_lipolytic_enzyme"/>
</dbReference>
<keyword evidence="1" id="KW-0378">Hydrolase</keyword>
<keyword evidence="4" id="KW-1185">Reference proteome</keyword>
<dbReference type="PANTHER" id="PTHR48081">
    <property type="entry name" value="AB HYDROLASE SUPERFAMILY PROTEIN C4A8.06C"/>
    <property type="match status" value="1"/>
</dbReference>
<reference evidence="3" key="1">
    <citation type="submission" date="2023-04" db="EMBL/GenBank/DDBJ databases">
        <title>Black Yeasts Isolated from many extreme environments.</title>
        <authorList>
            <person name="Coleine C."/>
            <person name="Stajich J.E."/>
            <person name="Selbmann L."/>
        </authorList>
    </citation>
    <scope>NUCLEOTIDE SEQUENCE</scope>
    <source>
        <strain evidence="3">CCFEE 5312</strain>
    </source>
</reference>
<dbReference type="EMBL" id="JAWDJX010000001">
    <property type="protein sequence ID" value="KAK3058628.1"/>
    <property type="molecule type" value="Genomic_DNA"/>
</dbReference>
<dbReference type="SUPFAM" id="SSF53474">
    <property type="entry name" value="alpha/beta-Hydrolases"/>
    <property type="match status" value="1"/>
</dbReference>
<dbReference type="InterPro" id="IPR029058">
    <property type="entry name" value="AB_hydrolase_fold"/>
</dbReference>
<proteinExistence type="predicted"/>
<evidence type="ECO:0000259" key="2">
    <source>
        <dbReference type="Pfam" id="PF07859"/>
    </source>
</evidence>
<dbReference type="Pfam" id="PF07859">
    <property type="entry name" value="Abhydrolase_3"/>
    <property type="match status" value="1"/>
</dbReference>
<organism evidence="3 4">
    <name type="scientific">Extremus antarcticus</name>
    <dbReference type="NCBI Taxonomy" id="702011"/>
    <lineage>
        <taxon>Eukaryota</taxon>
        <taxon>Fungi</taxon>
        <taxon>Dikarya</taxon>
        <taxon>Ascomycota</taxon>
        <taxon>Pezizomycotina</taxon>
        <taxon>Dothideomycetes</taxon>
        <taxon>Dothideomycetidae</taxon>
        <taxon>Mycosphaerellales</taxon>
        <taxon>Extremaceae</taxon>
        <taxon>Extremus</taxon>
    </lineage>
</organism>
<evidence type="ECO:0000313" key="4">
    <source>
        <dbReference type="Proteomes" id="UP001271007"/>
    </source>
</evidence>
<evidence type="ECO:0000256" key="1">
    <source>
        <dbReference type="ARBA" id="ARBA00022801"/>
    </source>
</evidence>
<protein>
    <recommendedName>
        <fullName evidence="2">Alpha/beta hydrolase fold-3 domain-containing protein</fullName>
    </recommendedName>
</protein>
<dbReference type="AlphaFoldDB" id="A0AAJ0GJC5"/>